<evidence type="ECO:0000313" key="2">
    <source>
        <dbReference type="EMBL" id="KAF0926042.1"/>
    </source>
</evidence>
<keyword evidence="3" id="KW-1185">Reference proteome</keyword>
<evidence type="ECO:0000256" key="1">
    <source>
        <dbReference type="SAM" id="MobiDB-lite"/>
    </source>
</evidence>
<sequence length="242" mass="25594">RSYKHDEAATGAGPGEALRVLRGVPRAPGEPARPRGVRLAHPPHGAAPAPLRAAAAAVPILLPALPPVPPRPARLPRRRLPRCLLRAHGPTRGYRRRAALRRWMGRREPPRRRRGALDARRRLEAVAHRPGPPLVRPVLRPRILREAAAGAGRQPGAGGGDDAVVRLPRGAAQVVRVRADAGVLQARPGEGVGVAERCISAVDAEEGAEGEGEQGGGVGAERQEGFVGRSTQSESLSLRGML</sequence>
<feature type="non-terminal residue" evidence="2">
    <location>
        <position position="1"/>
    </location>
</feature>
<comment type="caution">
    <text evidence="2">The sequence shown here is derived from an EMBL/GenBank/DDBJ whole genome shotgun (WGS) entry which is preliminary data.</text>
</comment>
<dbReference type="Proteomes" id="UP000479710">
    <property type="component" value="Unassembled WGS sequence"/>
</dbReference>
<name>A0A6G1EN38_9ORYZ</name>
<feature type="region of interest" description="Disordered" evidence="1">
    <location>
        <begin position="205"/>
        <end position="242"/>
    </location>
</feature>
<dbReference type="EMBL" id="SPHZ02000003">
    <property type="protein sequence ID" value="KAF0926042.1"/>
    <property type="molecule type" value="Genomic_DNA"/>
</dbReference>
<protein>
    <submittedName>
        <fullName evidence="2">Uncharacterized protein</fullName>
    </submittedName>
</protein>
<dbReference type="AlphaFoldDB" id="A0A6G1EN38"/>
<proteinExistence type="predicted"/>
<organism evidence="2 3">
    <name type="scientific">Oryza meyeriana var. granulata</name>
    <dbReference type="NCBI Taxonomy" id="110450"/>
    <lineage>
        <taxon>Eukaryota</taxon>
        <taxon>Viridiplantae</taxon>
        <taxon>Streptophyta</taxon>
        <taxon>Embryophyta</taxon>
        <taxon>Tracheophyta</taxon>
        <taxon>Spermatophyta</taxon>
        <taxon>Magnoliopsida</taxon>
        <taxon>Liliopsida</taxon>
        <taxon>Poales</taxon>
        <taxon>Poaceae</taxon>
        <taxon>BOP clade</taxon>
        <taxon>Oryzoideae</taxon>
        <taxon>Oryzeae</taxon>
        <taxon>Oryzinae</taxon>
        <taxon>Oryza</taxon>
        <taxon>Oryza meyeriana</taxon>
    </lineage>
</organism>
<accession>A0A6G1EN38</accession>
<gene>
    <name evidence="2" type="ORF">E2562_020724</name>
</gene>
<reference evidence="2 3" key="1">
    <citation type="submission" date="2019-11" db="EMBL/GenBank/DDBJ databases">
        <title>Whole genome sequence of Oryza granulata.</title>
        <authorList>
            <person name="Li W."/>
        </authorList>
    </citation>
    <scope>NUCLEOTIDE SEQUENCE [LARGE SCALE GENOMIC DNA]</scope>
    <source>
        <strain evidence="3">cv. Menghai</strain>
        <tissue evidence="2">Leaf</tissue>
    </source>
</reference>
<feature type="region of interest" description="Disordered" evidence="1">
    <location>
        <begin position="1"/>
        <end position="20"/>
    </location>
</feature>
<evidence type="ECO:0000313" key="3">
    <source>
        <dbReference type="Proteomes" id="UP000479710"/>
    </source>
</evidence>